<protein>
    <submittedName>
        <fullName evidence="1">Uncharacterized protein</fullName>
    </submittedName>
</protein>
<dbReference type="RefSeq" id="WP_126482505.1">
    <property type="nucleotide sequence ID" value="NZ_RXNS01000005.1"/>
</dbReference>
<organism evidence="1 2">
    <name type="scientific">Halomonas nitroreducens</name>
    <dbReference type="NCBI Taxonomy" id="447425"/>
    <lineage>
        <taxon>Bacteria</taxon>
        <taxon>Pseudomonadati</taxon>
        <taxon>Pseudomonadota</taxon>
        <taxon>Gammaproteobacteria</taxon>
        <taxon>Oceanospirillales</taxon>
        <taxon>Halomonadaceae</taxon>
        <taxon>Halomonas</taxon>
    </lineage>
</organism>
<dbReference type="AlphaFoldDB" id="A0A431V4Q3"/>
<evidence type="ECO:0000313" key="2">
    <source>
        <dbReference type="Proteomes" id="UP000267400"/>
    </source>
</evidence>
<dbReference type="OrthoDB" id="9934899at2"/>
<dbReference type="Proteomes" id="UP000267400">
    <property type="component" value="Unassembled WGS sequence"/>
</dbReference>
<keyword evidence="2" id="KW-1185">Reference proteome</keyword>
<proteinExistence type="predicted"/>
<comment type="caution">
    <text evidence="1">The sequence shown here is derived from an EMBL/GenBank/DDBJ whole genome shotgun (WGS) entry which is preliminary data.</text>
</comment>
<evidence type="ECO:0000313" key="1">
    <source>
        <dbReference type="EMBL" id="RTR05354.1"/>
    </source>
</evidence>
<name>A0A431V4Q3_9GAMM</name>
<accession>A0A431V4Q3</accession>
<gene>
    <name evidence="1" type="ORF">EKG36_07150</name>
</gene>
<reference evidence="1 2" key="1">
    <citation type="submission" date="2018-12" db="EMBL/GenBank/DDBJ databases">
        <authorList>
            <person name="Yu L."/>
        </authorList>
    </citation>
    <scope>NUCLEOTIDE SEQUENCE [LARGE SCALE GENOMIC DNA]</scope>
    <source>
        <strain evidence="1 2">11S</strain>
    </source>
</reference>
<dbReference type="EMBL" id="RXNS01000005">
    <property type="protein sequence ID" value="RTR05354.1"/>
    <property type="molecule type" value="Genomic_DNA"/>
</dbReference>
<sequence length="215" mass="24591">MSRNELETVSSYLFSAMDDVGVNYVKHSSLLPPSDMPWGNDIDVVIDNKSKKDFLTLMNKVNAEKSKKAYPAYMDVYVMQAGGVSVPIDVLWGLVVEMPGGELWKLPMVSRNNRIKLSHGGYRPRASTILIFLAARYSSLHKGVYDLSQGWSDKNKTKWRRYYKSFFREVEGESIKEILELVDGYARSERTGVNNEEWLSRLRGLFEVSDALDYL</sequence>